<reference evidence="12" key="3">
    <citation type="journal article" date="2013" name="Nucleic Acids Res.">
        <title>The genome of Anopheles darlingi, the main neotropical malaria vector.</title>
        <authorList>
            <person name="Marinotti O."/>
            <person name="Cerqueira G.C."/>
            <person name="de Almeida L.G."/>
            <person name="Ferro M.I."/>
            <person name="Loreto E.L."/>
            <person name="Zaha A."/>
            <person name="Teixeira S.M."/>
            <person name="Wespiser A.R."/>
            <person name="Almeida E Silva A."/>
            <person name="Schlindwein A.D."/>
            <person name="Pacheco A.C."/>
            <person name="Silva A.L."/>
            <person name="Graveley B.R."/>
            <person name="Walenz B.P."/>
            <person name="Lima Bde A."/>
            <person name="Ribeiro C.A."/>
            <person name="Nunes-Silva C.G."/>
            <person name="de Carvalho C.R."/>
            <person name="Soares C.M."/>
            <person name="de Menezes C.B."/>
            <person name="Matiolli C."/>
            <person name="Caffrey D."/>
            <person name="Araujo D.A."/>
            <person name="de Oliveira D.M."/>
            <person name="Golenbock D."/>
            <person name="Grisard E.C."/>
            <person name="Fantinatti-Garboggini F."/>
            <person name="de Carvalho F.M."/>
            <person name="Barcellos F.G."/>
            <person name="Prosdocimi F."/>
            <person name="May G."/>
            <person name="Azevedo Junior G.M."/>
            <person name="Guimaraes G.M."/>
            <person name="Goldman G.H."/>
            <person name="Padilha I.Q."/>
            <person name="Batista Jda S."/>
            <person name="Ferro J.A."/>
            <person name="Ribeiro J.M."/>
            <person name="Fietto J.L."/>
            <person name="Dabbas K.M."/>
            <person name="Cerdeira L."/>
            <person name="Agnez-Lima L.F."/>
            <person name="Brocchi M."/>
            <person name="de Carvalho M.O."/>
            <person name="Teixeira Mde M."/>
            <person name="Diniz Maia Mde M."/>
            <person name="Goldman M.H."/>
            <person name="Cruz Schneider M.P."/>
            <person name="Felipe M.S."/>
            <person name="Hungria M."/>
            <person name="Nicolas M.F."/>
            <person name="Pereira M."/>
            <person name="Montes M.A."/>
            <person name="Cantao M.E."/>
            <person name="Vincentz M."/>
            <person name="Rafael M.S."/>
            <person name="Silverman N."/>
            <person name="Stoco P.H."/>
            <person name="Souza R.C."/>
            <person name="Vicentini R."/>
            <person name="Gazzinelli R.T."/>
            <person name="Neves Rde O."/>
            <person name="Silva R."/>
            <person name="Astolfi-Filho S."/>
            <person name="Maciel T.E."/>
            <person name="Urmenyi T.P."/>
            <person name="Tadei W.P."/>
            <person name="Camargo E.P."/>
            <person name="de Vasconcelos A.T."/>
        </authorList>
    </citation>
    <scope>NUCLEOTIDE SEQUENCE</scope>
</reference>
<dbReference type="Gene3D" id="2.40.10.10">
    <property type="entry name" value="Trypsin-like serine proteases"/>
    <property type="match status" value="2"/>
</dbReference>
<dbReference type="PANTHER" id="PTHR24264:SF54">
    <property type="entry name" value="PEPTIDASE S1 DOMAIN-CONTAINING PROTEIN"/>
    <property type="match status" value="1"/>
</dbReference>
<dbReference type="CDD" id="cd00190">
    <property type="entry name" value="Tryp_SPc"/>
    <property type="match status" value="1"/>
</dbReference>
<keyword evidence="8" id="KW-0325">Glycoprotein</keyword>
<dbReference type="EnsemblMetazoa" id="ADAC004451-RA">
    <property type="protein sequence ID" value="ADAC004451-PA"/>
    <property type="gene ID" value="ADAC004451"/>
</dbReference>
<dbReference type="GO" id="GO:0004252">
    <property type="term" value="F:serine-type endopeptidase activity"/>
    <property type="evidence" value="ECO:0007669"/>
    <property type="project" value="InterPro"/>
</dbReference>
<feature type="signal peptide" evidence="10">
    <location>
        <begin position="1"/>
        <end position="25"/>
    </location>
</feature>
<evidence type="ECO:0000256" key="8">
    <source>
        <dbReference type="ARBA" id="ARBA00023180"/>
    </source>
</evidence>
<sequence length="304" mass="32780">MGYRVQQQAPIVLGLLLLLLHRVDAIVRNEVAEGGLTATELFPFAVSLQLVGPDGGTYWPQHFCGGTYLGRGWILTAAHCVIAVNQSRIVAQLGGHELELREAAVEHPAGSSQPPVARYPVVEVRILANYNPITMVGDIALLRIEAVGTAAKTLWRRRRGQQQEQLRLPLPTDRIAMNGEMCYIFGYGSEEYDGPISKSLRYGTVLALEPDRCIGMMGAVVAPPPDSGMFCAIGRADACRGDSGGGYVCRSPSSDGPFVLRGIISYGVGCGAAGTPGVYTDVAYYLHHYQPATTSLLSDRMRFP</sequence>
<reference evidence="12" key="2">
    <citation type="submission" date="2010-05" db="EMBL/GenBank/DDBJ databases">
        <authorList>
            <person name="Almeida L.G."/>
            <person name="Nicolas M.F."/>
            <person name="Souza R.C."/>
            <person name="Vasconcelos A.T.R."/>
        </authorList>
    </citation>
    <scope>NUCLEOTIDE SEQUENCE</scope>
</reference>
<dbReference type="InterPro" id="IPR050127">
    <property type="entry name" value="Serine_Proteases_S1"/>
</dbReference>
<protein>
    <recommendedName>
        <fullName evidence="11">Peptidase S1 domain-containing protein</fullName>
    </recommendedName>
</protein>
<dbReference type="InterPro" id="IPR001254">
    <property type="entry name" value="Trypsin_dom"/>
</dbReference>
<dbReference type="InterPro" id="IPR001314">
    <property type="entry name" value="Peptidase_S1A"/>
</dbReference>
<dbReference type="eggNOG" id="KOG3627">
    <property type="taxonomic scope" value="Eukaryota"/>
</dbReference>
<evidence type="ECO:0000256" key="10">
    <source>
        <dbReference type="SAM" id="SignalP"/>
    </source>
</evidence>
<name>W5JKI4_ANODA</name>
<evidence type="ECO:0000256" key="7">
    <source>
        <dbReference type="ARBA" id="ARBA00023157"/>
    </source>
</evidence>
<dbReference type="OMA" id="AYYLHHY"/>
<dbReference type="AlphaFoldDB" id="W5JKI4"/>
<evidence type="ECO:0000256" key="6">
    <source>
        <dbReference type="ARBA" id="ARBA00022825"/>
    </source>
</evidence>
<dbReference type="PROSITE" id="PS50240">
    <property type="entry name" value="TRYPSIN_DOM"/>
    <property type="match status" value="1"/>
</dbReference>
<dbReference type="InterPro" id="IPR043504">
    <property type="entry name" value="Peptidase_S1_PA_chymotrypsin"/>
</dbReference>
<evidence type="ECO:0000313" key="13">
    <source>
        <dbReference type="EnsemblMetazoa" id="ADAC004451-PA"/>
    </source>
</evidence>
<dbReference type="SMART" id="SM00020">
    <property type="entry name" value="Tryp_SPc"/>
    <property type="match status" value="1"/>
</dbReference>
<evidence type="ECO:0000256" key="1">
    <source>
        <dbReference type="ARBA" id="ARBA00004613"/>
    </source>
</evidence>
<proteinExistence type="inferred from homology"/>
<keyword evidence="4 10" id="KW-0732">Signal</keyword>
<dbReference type="EMBL" id="ADMH02001179">
    <property type="protein sequence ID" value="ETN63823.1"/>
    <property type="molecule type" value="Genomic_DNA"/>
</dbReference>
<accession>W5JKI4</accession>
<dbReference type="GO" id="GO:0006508">
    <property type="term" value="P:proteolysis"/>
    <property type="evidence" value="ECO:0007669"/>
    <property type="project" value="UniProtKB-KW"/>
</dbReference>
<reference evidence="13" key="4">
    <citation type="submission" date="2015-06" db="UniProtKB">
        <authorList>
            <consortium name="EnsemblMetazoa"/>
        </authorList>
    </citation>
    <scope>IDENTIFICATION</scope>
</reference>
<reference evidence="12 14" key="1">
    <citation type="journal article" date="2010" name="BMC Genomics">
        <title>Combination of measures distinguishes pre-miRNAs from other stem-loops in the genome of the newly sequenced Anopheles darlingi.</title>
        <authorList>
            <person name="Mendes N.D."/>
            <person name="Freitas A.T."/>
            <person name="Vasconcelos A.T."/>
            <person name="Sagot M.F."/>
        </authorList>
    </citation>
    <scope>NUCLEOTIDE SEQUENCE</scope>
</reference>
<evidence type="ECO:0000256" key="5">
    <source>
        <dbReference type="ARBA" id="ARBA00022801"/>
    </source>
</evidence>
<evidence type="ECO:0000256" key="9">
    <source>
        <dbReference type="ARBA" id="ARBA00024195"/>
    </source>
</evidence>
<keyword evidence="6" id="KW-0720">Serine protease</keyword>
<dbReference type="Pfam" id="PF00089">
    <property type="entry name" value="Trypsin"/>
    <property type="match status" value="1"/>
</dbReference>
<dbReference type="FunFam" id="2.40.10.10:FF:000054">
    <property type="entry name" value="Complement C1r subcomponent"/>
    <property type="match status" value="1"/>
</dbReference>
<evidence type="ECO:0000256" key="4">
    <source>
        <dbReference type="ARBA" id="ARBA00022729"/>
    </source>
</evidence>
<dbReference type="PROSITE" id="PS00134">
    <property type="entry name" value="TRYPSIN_HIS"/>
    <property type="match status" value="1"/>
</dbReference>
<evidence type="ECO:0000313" key="12">
    <source>
        <dbReference type="EMBL" id="ETN63823.1"/>
    </source>
</evidence>
<dbReference type="Proteomes" id="UP000000673">
    <property type="component" value="Unassembled WGS sequence"/>
</dbReference>
<evidence type="ECO:0000259" key="11">
    <source>
        <dbReference type="PROSITE" id="PS50240"/>
    </source>
</evidence>
<dbReference type="InterPro" id="IPR018114">
    <property type="entry name" value="TRYPSIN_HIS"/>
</dbReference>
<keyword evidence="5" id="KW-0378">Hydrolase</keyword>
<dbReference type="VEuPathDB" id="VectorBase:ADAC004451"/>
<dbReference type="PRINTS" id="PR00722">
    <property type="entry name" value="CHYMOTRYPSIN"/>
</dbReference>
<evidence type="ECO:0000256" key="2">
    <source>
        <dbReference type="ARBA" id="ARBA00022525"/>
    </source>
</evidence>
<feature type="domain" description="Peptidase S1" evidence="11">
    <location>
        <begin position="31"/>
        <end position="294"/>
    </location>
</feature>
<keyword evidence="2" id="KW-0964">Secreted</keyword>
<keyword evidence="7" id="KW-1015">Disulfide bond</keyword>
<feature type="chain" id="PRO_5010155566" description="Peptidase S1 domain-containing protein" evidence="10">
    <location>
        <begin position="26"/>
        <end position="304"/>
    </location>
</feature>
<keyword evidence="14" id="KW-1185">Reference proteome</keyword>
<organism evidence="12">
    <name type="scientific">Anopheles darlingi</name>
    <name type="common">Mosquito</name>
    <dbReference type="NCBI Taxonomy" id="43151"/>
    <lineage>
        <taxon>Eukaryota</taxon>
        <taxon>Metazoa</taxon>
        <taxon>Ecdysozoa</taxon>
        <taxon>Arthropoda</taxon>
        <taxon>Hexapoda</taxon>
        <taxon>Insecta</taxon>
        <taxon>Pterygota</taxon>
        <taxon>Neoptera</taxon>
        <taxon>Endopterygota</taxon>
        <taxon>Diptera</taxon>
        <taxon>Nematocera</taxon>
        <taxon>Culicoidea</taxon>
        <taxon>Culicidae</taxon>
        <taxon>Anophelinae</taxon>
        <taxon>Anopheles</taxon>
    </lineage>
</organism>
<dbReference type="VEuPathDB" id="VectorBase:ADAR2_011170"/>
<dbReference type="SUPFAM" id="SSF50494">
    <property type="entry name" value="Trypsin-like serine proteases"/>
    <property type="match status" value="1"/>
</dbReference>
<dbReference type="InterPro" id="IPR009003">
    <property type="entry name" value="Peptidase_S1_PA"/>
</dbReference>
<evidence type="ECO:0000256" key="3">
    <source>
        <dbReference type="ARBA" id="ARBA00022670"/>
    </source>
</evidence>
<dbReference type="PANTHER" id="PTHR24264">
    <property type="entry name" value="TRYPSIN-RELATED"/>
    <property type="match status" value="1"/>
</dbReference>
<evidence type="ECO:0000313" key="14">
    <source>
        <dbReference type="Proteomes" id="UP000000673"/>
    </source>
</evidence>
<dbReference type="GO" id="GO:0005615">
    <property type="term" value="C:extracellular space"/>
    <property type="evidence" value="ECO:0007669"/>
    <property type="project" value="TreeGrafter"/>
</dbReference>
<comment type="subcellular location">
    <subcellularLocation>
        <location evidence="1">Secreted</location>
    </subcellularLocation>
</comment>
<dbReference type="HOGENOM" id="CLU_006842_7_4_1"/>
<keyword evidence="3" id="KW-0645">Protease</keyword>
<gene>
    <name evidence="12" type="ORF">AND_004451</name>
</gene>
<dbReference type="STRING" id="43151.W5JKI4"/>
<comment type="similarity">
    <text evidence="9">Belongs to the peptidase S1 family. CLIP subfamily.</text>
</comment>